<keyword evidence="1" id="KW-0472">Membrane</keyword>
<dbReference type="AlphaFoldDB" id="A0A6D2HUT6"/>
<evidence type="ECO:0000313" key="3">
    <source>
        <dbReference type="Proteomes" id="UP000467841"/>
    </source>
</evidence>
<dbReference type="Proteomes" id="UP000467841">
    <property type="component" value="Unassembled WGS sequence"/>
</dbReference>
<evidence type="ECO:0000313" key="2">
    <source>
        <dbReference type="EMBL" id="CAA7019212.1"/>
    </source>
</evidence>
<dbReference type="EMBL" id="CACVBM020000444">
    <property type="protein sequence ID" value="CAA7019212.1"/>
    <property type="molecule type" value="Genomic_DNA"/>
</dbReference>
<accession>A0A6D2HUT6</accession>
<evidence type="ECO:0008006" key="4">
    <source>
        <dbReference type="Google" id="ProtNLM"/>
    </source>
</evidence>
<dbReference type="OrthoDB" id="10255013at2759"/>
<reference evidence="2" key="1">
    <citation type="submission" date="2020-01" db="EMBL/GenBank/DDBJ databases">
        <authorList>
            <person name="Mishra B."/>
        </authorList>
    </citation>
    <scope>NUCLEOTIDE SEQUENCE [LARGE SCALE GENOMIC DNA]</scope>
</reference>
<organism evidence="2 3">
    <name type="scientific">Microthlaspi erraticum</name>
    <dbReference type="NCBI Taxonomy" id="1685480"/>
    <lineage>
        <taxon>Eukaryota</taxon>
        <taxon>Viridiplantae</taxon>
        <taxon>Streptophyta</taxon>
        <taxon>Embryophyta</taxon>
        <taxon>Tracheophyta</taxon>
        <taxon>Spermatophyta</taxon>
        <taxon>Magnoliopsida</taxon>
        <taxon>eudicotyledons</taxon>
        <taxon>Gunneridae</taxon>
        <taxon>Pentapetalae</taxon>
        <taxon>rosids</taxon>
        <taxon>malvids</taxon>
        <taxon>Brassicales</taxon>
        <taxon>Brassicaceae</taxon>
        <taxon>Coluteocarpeae</taxon>
        <taxon>Microthlaspi</taxon>
    </lineage>
</organism>
<feature type="transmembrane region" description="Helical" evidence="1">
    <location>
        <begin position="94"/>
        <end position="112"/>
    </location>
</feature>
<name>A0A6D2HUT6_9BRAS</name>
<protein>
    <recommendedName>
        <fullName evidence="4">t-SNARE coiled-coil homology domain-containing protein</fullName>
    </recommendedName>
</protein>
<keyword evidence="1" id="KW-0812">Transmembrane</keyword>
<sequence length="113" mass="12676">MNDLLSRSLIRSVADDSSPPHSHSAIEMPKTMFFGGGNNLDLEEGQGEREAFLQKPAIEEQGGGSVLDRVNELQKRNDALILMKKKFRDVENTCYMYLVILIIVLMVLGYLGF</sequence>
<comment type="caution">
    <text evidence="2">The sequence shown here is derived from an EMBL/GenBank/DDBJ whole genome shotgun (WGS) entry which is preliminary data.</text>
</comment>
<evidence type="ECO:0000256" key="1">
    <source>
        <dbReference type="SAM" id="Phobius"/>
    </source>
</evidence>
<proteinExistence type="predicted"/>
<keyword evidence="1" id="KW-1133">Transmembrane helix</keyword>
<keyword evidence="3" id="KW-1185">Reference proteome</keyword>
<gene>
    <name evidence="2" type="ORF">MERR_LOCUS6447</name>
</gene>